<name>A0A7W7ZRK9_9BACT</name>
<proteinExistence type="predicted"/>
<protein>
    <submittedName>
        <fullName evidence="2">Uncharacterized BrkB/YihY/UPF0761 family membrane protein</fullName>
    </submittedName>
</protein>
<comment type="caution">
    <text evidence="2">The sequence shown here is derived from an EMBL/GenBank/DDBJ whole genome shotgun (WGS) entry which is preliminary data.</text>
</comment>
<keyword evidence="1" id="KW-0812">Transmembrane</keyword>
<gene>
    <name evidence="2" type="ORF">HDF15_003232</name>
</gene>
<dbReference type="AlphaFoldDB" id="A0A7W7ZRK9"/>
<accession>A0A7W7ZRK9</accession>
<dbReference type="EMBL" id="JACHIO010000013">
    <property type="protein sequence ID" value="MBB5064870.1"/>
    <property type="molecule type" value="Genomic_DNA"/>
</dbReference>
<dbReference type="OMA" id="MGCLPTG"/>
<evidence type="ECO:0000313" key="2">
    <source>
        <dbReference type="EMBL" id="MBB5064870.1"/>
    </source>
</evidence>
<keyword evidence="1" id="KW-0472">Membrane</keyword>
<keyword evidence="1" id="KW-1133">Transmembrane helix</keyword>
<evidence type="ECO:0000256" key="1">
    <source>
        <dbReference type="SAM" id="Phobius"/>
    </source>
</evidence>
<organism evidence="2 3">
    <name type="scientific">Granulicella mallensis</name>
    <dbReference type="NCBI Taxonomy" id="940614"/>
    <lineage>
        <taxon>Bacteria</taxon>
        <taxon>Pseudomonadati</taxon>
        <taxon>Acidobacteriota</taxon>
        <taxon>Terriglobia</taxon>
        <taxon>Terriglobales</taxon>
        <taxon>Acidobacteriaceae</taxon>
        <taxon>Granulicella</taxon>
    </lineage>
</organism>
<feature type="transmembrane region" description="Helical" evidence="1">
    <location>
        <begin position="44"/>
        <end position="66"/>
    </location>
</feature>
<evidence type="ECO:0000313" key="3">
    <source>
        <dbReference type="Proteomes" id="UP000584867"/>
    </source>
</evidence>
<sequence length="75" mass="7933">MHPDTRKLLRTGAAIFLTGALAAVLMLTVFGGVTQQGPHTTSGWLALMLAMGCLPTGVLTLLLGFAKLIGDLRRR</sequence>
<dbReference type="RefSeq" id="WP_014266964.1">
    <property type="nucleotide sequence ID" value="NZ_JACHIO010000013.1"/>
</dbReference>
<reference evidence="2 3" key="1">
    <citation type="submission" date="2020-08" db="EMBL/GenBank/DDBJ databases">
        <title>Genomic Encyclopedia of Type Strains, Phase IV (KMG-V): Genome sequencing to study the core and pangenomes of soil and plant-associated prokaryotes.</title>
        <authorList>
            <person name="Whitman W."/>
        </authorList>
    </citation>
    <scope>NUCLEOTIDE SEQUENCE [LARGE SCALE GENOMIC DNA]</scope>
    <source>
        <strain evidence="2 3">X5P3</strain>
    </source>
</reference>
<dbReference type="Proteomes" id="UP000584867">
    <property type="component" value="Unassembled WGS sequence"/>
</dbReference>
<feature type="transmembrane region" description="Helical" evidence="1">
    <location>
        <begin position="12"/>
        <end position="32"/>
    </location>
</feature>